<evidence type="ECO:0000256" key="1">
    <source>
        <dbReference type="ARBA" id="ARBA00022729"/>
    </source>
</evidence>
<gene>
    <name evidence="4" type="ORF">GCM10009801_29560</name>
</gene>
<dbReference type="InterPro" id="IPR011055">
    <property type="entry name" value="Dup_hybrid_motif"/>
</dbReference>
<protein>
    <recommendedName>
        <fullName evidence="3">M23ase beta-sheet core domain-containing protein</fullName>
    </recommendedName>
</protein>
<name>A0ABP5HHS6_9ACTN</name>
<organism evidence="4 5">
    <name type="scientific">Streptomyces albiaxialis</name>
    <dbReference type="NCBI Taxonomy" id="329523"/>
    <lineage>
        <taxon>Bacteria</taxon>
        <taxon>Bacillati</taxon>
        <taxon>Actinomycetota</taxon>
        <taxon>Actinomycetes</taxon>
        <taxon>Kitasatosporales</taxon>
        <taxon>Streptomycetaceae</taxon>
        <taxon>Streptomyces</taxon>
    </lineage>
</organism>
<dbReference type="Gene3D" id="2.70.70.10">
    <property type="entry name" value="Glucose Permease (Domain IIA)"/>
    <property type="match status" value="1"/>
</dbReference>
<dbReference type="SUPFAM" id="SSF51261">
    <property type="entry name" value="Duplicated hybrid motif"/>
    <property type="match status" value="1"/>
</dbReference>
<dbReference type="InterPro" id="IPR016047">
    <property type="entry name" value="M23ase_b-sheet_dom"/>
</dbReference>
<dbReference type="EMBL" id="BAAAPE010000007">
    <property type="protein sequence ID" value="GAA2075113.1"/>
    <property type="molecule type" value="Genomic_DNA"/>
</dbReference>
<accession>A0ABP5HHS6</accession>
<reference evidence="5" key="1">
    <citation type="journal article" date="2019" name="Int. J. Syst. Evol. Microbiol.">
        <title>The Global Catalogue of Microorganisms (GCM) 10K type strain sequencing project: providing services to taxonomists for standard genome sequencing and annotation.</title>
        <authorList>
            <consortium name="The Broad Institute Genomics Platform"/>
            <consortium name="The Broad Institute Genome Sequencing Center for Infectious Disease"/>
            <person name="Wu L."/>
            <person name="Ma J."/>
        </authorList>
    </citation>
    <scope>NUCLEOTIDE SEQUENCE [LARGE SCALE GENOMIC DNA]</scope>
    <source>
        <strain evidence="5">JCM 15478</strain>
    </source>
</reference>
<dbReference type="PANTHER" id="PTHR21666:SF289">
    <property type="entry name" value="L-ALA--D-GLU ENDOPEPTIDASE"/>
    <property type="match status" value="1"/>
</dbReference>
<feature type="domain" description="M23ase beta-sheet core" evidence="3">
    <location>
        <begin position="81"/>
        <end position="164"/>
    </location>
</feature>
<evidence type="ECO:0000313" key="4">
    <source>
        <dbReference type="EMBL" id="GAA2075113.1"/>
    </source>
</evidence>
<sequence>MTRPARIVVAGGAVLALGAGIAPAGAASLGAPAADRAPAAEAAAKKKPKFQMPFTCKSKMRLDTWGHSPALDIVKKGNPGSSGKAVVSSYKGKVVGTYYTKGSGNTIQIKHKNGWFTAYYHLKDKANKYVQKGDKIKRGKKIGRIGASGTTTHAHLHYEQRYKKSGNWTDESHRRAVHFNGKKYTGQGNTWKSVTSKNC</sequence>
<proteinExistence type="predicted"/>
<comment type="caution">
    <text evidence="4">The sequence shown here is derived from an EMBL/GenBank/DDBJ whole genome shotgun (WGS) entry which is preliminary data.</text>
</comment>
<evidence type="ECO:0000313" key="5">
    <source>
        <dbReference type="Proteomes" id="UP001500016"/>
    </source>
</evidence>
<dbReference type="Pfam" id="PF01551">
    <property type="entry name" value="Peptidase_M23"/>
    <property type="match status" value="1"/>
</dbReference>
<evidence type="ECO:0000256" key="2">
    <source>
        <dbReference type="SAM" id="SignalP"/>
    </source>
</evidence>
<dbReference type="InterPro" id="IPR050570">
    <property type="entry name" value="Cell_wall_metabolism_enzyme"/>
</dbReference>
<evidence type="ECO:0000259" key="3">
    <source>
        <dbReference type="Pfam" id="PF01551"/>
    </source>
</evidence>
<feature type="chain" id="PRO_5047517869" description="M23ase beta-sheet core domain-containing protein" evidence="2">
    <location>
        <begin position="27"/>
        <end position="199"/>
    </location>
</feature>
<dbReference type="Proteomes" id="UP001500016">
    <property type="component" value="Unassembled WGS sequence"/>
</dbReference>
<keyword evidence="5" id="KW-1185">Reference proteome</keyword>
<keyword evidence="1 2" id="KW-0732">Signal</keyword>
<dbReference type="CDD" id="cd12797">
    <property type="entry name" value="M23_peptidase"/>
    <property type="match status" value="1"/>
</dbReference>
<dbReference type="PANTHER" id="PTHR21666">
    <property type="entry name" value="PEPTIDASE-RELATED"/>
    <property type="match status" value="1"/>
</dbReference>
<feature type="signal peptide" evidence="2">
    <location>
        <begin position="1"/>
        <end position="26"/>
    </location>
</feature>